<accession>H2ZHE4</accession>
<feature type="domain" description="Ubiquitin fusion degradation protein UFD1 N-terminal subdomain 1" evidence="7">
    <location>
        <begin position="20"/>
        <end position="120"/>
    </location>
</feature>
<dbReference type="Gene3D" id="3.10.330.10">
    <property type="match status" value="1"/>
</dbReference>
<evidence type="ECO:0000256" key="5">
    <source>
        <dbReference type="ARBA" id="ARBA00072593"/>
    </source>
</evidence>
<comment type="pathway">
    <text evidence="4">Protein degradation; proteasomal ubiquitin-dependent pathway.</text>
</comment>
<dbReference type="InterPro" id="IPR042299">
    <property type="entry name" value="Ufd1-like_Nn"/>
</dbReference>
<dbReference type="GO" id="GO:0036501">
    <property type="term" value="C:UFD1-NPL4 complex"/>
    <property type="evidence" value="ECO:0007669"/>
    <property type="project" value="UniProtKB-ARBA"/>
</dbReference>
<dbReference type="Proteomes" id="UP000007875">
    <property type="component" value="Unassembled WGS sequence"/>
</dbReference>
<dbReference type="PANTHER" id="PTHR12555">
    <property type="entry name" value="UBIQUITIN FUSION DEGRADATON PROTEIN 1"/>
    <property type="match status" value="1"/>
</dbReference>
<dbReference type="GO" id="GO:0031593">
    <property type="term" value="F:polyubiquitin modification-dependent protein binding"/>
    <property type="evidence" value="ECO:0007669"/>
    <property type="project" value="TreeGrafter"/>
</dbReference>
<evidence type="ECO:0000256" key="3">
    <source>
        <dbReference type="ARBA" id="ARBA00058252"/>
    </source>
</evidence>
<dbReference type="OMA" id="WMMQQLC"/>
<dbReference type="InterPro" id="IPR004854">
    <property type="entry name" value="Ufd1-like"/>
</dbReference>
<comment type="function">
    <text evidence="3">Essential component of the ubiquitin-dependent proteolytic pathway which degrades ubiquitin fusion proteins. The ternary complex containing UFD1, VCP and NPLOC4 binds ubiquitinated proteins and is necessary for the export of misfolded proteins from the ER to the cytoplasm, where they are degraded by the proteasome. The NPLOC4-UFD1-VCP complex regulates spindle disassembly at the end of mitosis and is necessary for the formation of a closed nuclear envelope. It may be involved in the development of some ectoderm-derived structures. Acts as a negative regulator of type I interferon production via the complex formed with VCP and NPLOC4, which binds to RIGI and recruits RNF125 to promote ubiquitination and degradation of RIGI.</text>
</comment>
<protein>
    <recommendedName>
        <fullName evidence="5">Ubiquitin recognition factor in ER-associated degradation protein 1</fullName>
    </recommendedName>
</protein>
<dbReference type="HOGENOM" id="CLU_037790_2_0_1"/>
<dbReference type="Ensembl" id="ENSCSAVT00000017193.1">
    <property type="protein sequence ID" value="ENSCSAVP00000017010.1"/>
    <property type="gene ID" value="ENSCSAVG00000010007.1"/>
</dbReference>
<dbReference type="eggNOG" id="KOG1816">
    <property type="taxonomic scope" value="Eukaryota"/>
</dbReference>
<proteinExistence type="inferred from homology"/>
<dbReference type="InterPro" id="IPR055418">
    <property type="entry name" value="UFD1_N2"/>
</dbReference>
<dbReference type="FunCoup" id="H2ZHE4">
    <property type="interactions" value="761"/>
</dbReference>
<evidence type="ECO:0000256" key="2">
    <source>
        <dbReference type="ARBA" id="ARBA00022786"/>
    </source>
</evidence>
<comment type="similarity">
    <text evidence="1">Belongs to the UFD1 family.</text>
</comment>
<organism evidence="9 10">
    <name type="scientific">Ciona savignyi</name>
    <name type="common">Pacific transparent sea squirt</name>
    <dbReference type="NCBI Taxonomy" id="51511"/>
    <lineage>
        <taxon>Eukaryota</taxon>
        <taxon>Metazoa</taxon>
        <taxon>Chordata</taxon>
        <taxon>Tunicata</taxon>
        <taxon>Ascidiacea</taxon>
        <taxon>Phlebobranchia</taxon>
        <taxon>Cionidae</taxon>
        <taxon>Ciona</taxon>
    </lineage>
</organism>
<keyword evidence="2" id="KW-0833">Ubl conjugation pathway</keyword>
<evidence type="ECO:0000313" key="9">
    <source>
        <dbReference type="Ensembl" id="ENSCSAVP00000017010.1"/>
    </source>
</evidence>
<keyword evidence="10" id="KW-1185">Reference proteome</keyword>
<dbReference type="GO" id="GO:0034098">
    <property type="term" value="C:VCP-NPL4-UFD1 AAA ATPase complex"/>
    <property type="evidence" value="ECO:0007669"/>
    <property type="project" value="TreeGrafter"/>
</dbReference>
<dbReference type="FunFam" id="3.10.330.10:FF:000002">
    <property type="entry name" value="ubiquitin fusion degradation protein 1 homolog"/>
    <property type="match status" value="1"/>
</dbReference>
<feature type="region of interest" description="Disordered" evidence="6">
    <location>
        <begin position="283"/>
        <end position="315"/>
    </location>
</feature>
<sequence length="315" mass="35861">TMFRNIYDNDFGLGPRNNKFSNNYRCYSSSFGALSDQKSRDIQKGGKIIMPPSALDQLSRLNISYPMLFKLVNLSKNRSTHCGVLEFVAEEGVIYLPYWMMQNMLLGEGDLVQLENCTLPVATYARFQPQTMDFHDISNPKAVLENALRNFACLTKSDMIAIQYNSRQYELCVQEVRPENAVCIIECDVSLEFDAPVGYVAPIPQPRKTESDMVIGTPDMKQAIQEYIKETSGFSAFDGTGNRLDGKKKRTRQKKSEIDMSNVQRGVPNYKWRFGQLTFIRNNEPKKQADDADSSSNFEAFTGKGQQLRKKKNKN</sequence>
<dbReference type="STRING" id="51511.ENSCSAVP00000017010"/>
<dbReference type="Gene3D" id="2.40.40.50">
    <property type="entry name" value="Ubiquitin fusion degradation protein UFD1, N-terminal domain"/>
    <property type="match status" value="1"/>
</dbReference>
<reference evidence="9" key="2">
    <citation type="submission" date="2025-08" db="UniProtKB">
        <authorList>
            <consortium name="Ensembl"/>
        </authorList>
    </citation>
    <scope>IDENTIFICATION</scope>
</reference>
<feature type="region of interest" description="Disordered" evidence="6">
    <location>
        <begin position="239"/>
        <end position="258"/>
    </location>
</feature>
<dbReference type="InParanoid" id="H2ZHE4"/>
<dbReference type="Pfam" id="PF03152">
    <property type="entry name" value="UFD1_N1"/>
    <property type="match status" value="1"/>
</dbReference>
<evidence type="ECO:0000256" key="1">
    <source>
        <dbReference type="ARBA" id="ARBA00006043"/>
    </source>
</evidence>
<evidence type="ECO:0000259" key="7">
    <source>
        <dbReference type="Pfam" id="PF03152"/>
    </source>
</evidence>
<evidence type="ECO:0000256" key="6">
    <source>
        <dbReference type="SAM" id="MobiDB-lite"/>
    </source>
</evidence>
<dbReference type="GO" id="GO:0006511">
    <property type="term" value="P:ubiquitin-dependent protein catabolic process"/>
    <property type="evidence" value="ECO:0007669"/>
    <property type="project" value="InterPro"/>
</dbReference>
<evidence type="ECO:0000256" key="4">
    <source>
        <dbReference type="ARBA" id="ARBA00060618"/>
    </source>
</evidence>
<dbReference type="GeneTree" id="ENSGT00390000002408"/>
<dbReference type="GO" id="GO:0030970">
    <property type="term" value="P:retrograde protein transport, ER to cytosol"/>
    <property type="evidence" value="ECO:0007669"/>
    <property type="project" value="UniProtKB-ARBA"/>
</dbReference>
<feature type="domain" description="Ubiquitin fusion degradation protein UFD1 N-terminal subdomain 2" evidence="8">
    <location>
        <begin position="122"/>
        <end position="196"/>
    </location>
</feature>
<reference evidence="9" key="3">
    <citation type="submission" date="2025-09" db="UniProtKB">
        <authorList>
            <consortium name="Ensembl"/>
        </authorList>
    </citation>
    <scope>IDENTIFICATION</scope>
</reference>
<evidence type="ECO:0000313" key="10">
    <source>
        <dbReference type="Proteomes" id="UP000007875"/>
    </source>
</evidence>
<name>H2ZHE4_CIOSA</name>
<dbReference type="FunFam" id="2.40.40.50:FF:000001">
    <property type="entry name" value="Ubiquitin fusion degradation protein 1 homolog"/>
    <property type="match status" value="1"/>
</dbReference>
<dbReference type="Pfam" id="PF24842">
    <property type="entry name" value="UFD1_N2"/>
    <property type="match status" value="1"/>
</dbReference>
<dbReference type="AlphaFoldDB" id="H2ZHE4"/>
<evidence type="ECO:0000259" key="8">
    <source>
        <dbReference type="Pfam" id="PF24842"/>
    </source>
</evidence>
<dbReference type="PANTHER" id="PTHR12555:SF13">
    <property type="entry name" value="UBIQUITIN RECOGNITION FACTOR IN ER-ASSOCIATED DEGRADATION PROTEIN 1"/>
    <property type="match status" value="1"/>
</dbReference>
<dbReference type="InterPro" id="IPR055417">
    <property type="entry name" value="UFD1_N1"/>
</dbReference>
<reference evidence="10" key="1">
    <citation type="submission" date="2003-08" db="EMBL/GenBank/DDBJ databases">
        <authorList>
            <person name="Birren B."/>
            <person name="Nusbaum C."/>
            <person name="Abebe A."/>
            <person name="Abouelleil A."/>
            <person name="Adekoya E."/>
            <person name="Ait-zahra M."/>
            <person name="Allen N."/>
            <person name="Allen T."/>
            <person name="An P."/>
            <person name="Anderson M."/>
            <person name="Anderson S."/>
            <person name="Arachchi H."/>
            <person name="Armbruster J."/>
            <person name="Bachantsang P."/>
            <person name="Baldwin J."/>
            <person name="Barry A."/>
            <person name="Bayul T."/>
            <person name="Blitshsteyn B."/>
            <person name="Bloom T."/>
            <person name="Blye J."/>
            <person name="Boguslavskiy L."/>
            <person name="Borowsky M."/>
            <person name="Boukhgalter B."/>
            <person name="Brunache A."/>
            <person name="Butler J."/>
            <person name="Calixte N."/>
            <person name="Calvo S."/>
            <person name="Camarata J."/>
            <person name="Campo K."/>
            <person name="Chang J."/>
            <person name="Cheshatsang Y."/>
            <person name="Citroen M."/>
            <person name="Collymore A."/>
            <person name="Considine T."/>
            <person name="Cook A."/>
            <person name="Cooke P."/>
            <person name="Corum B."/>
            <person name="Cuomo C."/>
            <person name="David R."/>
            <person name="Dawoe T."/>
            <person name="Degray S."/>
            <person name="Dodge S."/>
            <person name="Dooley K."/>
            <person name="Dorje P."/>
            <person name="Dorjee K."/>
            <person name="Dorris L."/>
            <person name="Duffey N."/>
            <person name="Dupes A."/>
            <person name="Elkins T."/>
            <person name="Engels R."/>
            <person name="Erickson J."/>
            <person name="Farina A."/>
            <person name="Faro S."/>
            <person name="Ferreira P."/>
            <person name="Fischer H."/>
            <person name="Fitzgerald M."/>
            <person name="Foley K."/>
            <person name="Gage D."/>
            <person name="Galagan J."/>
            <person name="Gearin G."/>
            <person name="Gnerre S."/>
            <person name="Gnirke A."/>
            <person name="Goyette A."/>
            <person name="Graham J."/>
            <person name="Grandbois E."/>
            <person name="Gyaltsen K."/>
            <person name="Hafez N."/>
            <person name="Hagopian D."/>
            <person name="Hagos B."/>
            <person name="Hall J."/>
            <person name="Hatcher B."/>
            <person name="Heller A."/>
            <person name="Higgins H."/>
            <person name="Honan T."/>
            <person name="Horn A."/>
            <person name="Houde N."/>
            <person name="Hughes L."/>
            <person name="Hulme W."/>
            <person name="Husby E."/>
            <person name="Iliev I."/>
            <person name="Jaffe D."/>
            <person name="Jones C."/>
            <person name="Kamal M."/>
            <person name="Kamat A."/>
            <person name="Kamvysselis M."/>
            <person name="Karlsson E."/>
            <person name="Kells C."/>
            <person name="Kieu A."/>
            <person name="Kisner P."/>
            <person name="Kodira C."/>
            <person name="Kulbokas E."/>
            <person name="Labutti K."/>
            <person name="Lama D."/>
            <person name="Landers T."/>
            <person name="Leger J."/>
            <person name="Levine S."/>
            <person name="Lewis D."/>
            <person name="Lewis T."/>
            <person name="Lindblad-toh K."/>
            <person name="Liu X."/>
            <person name="Lokyitsang T."/>
            <person name="Lokyitsang Y."/>
            <person name="Lucien O."/>
            <person name="Lui A."/>
            <person name="Ma L.J."/>
            <person name="Mabbitt R."/>
            <person name="Macdonald J."/>
            <person name="Maclean C."/>
            <person name="Major J."/>
            <person name="Manning J."/>
            <person name="Marabella R."/>
            <person name="Maru K."/>
            <person name="Matthews C."/>
            <person name="Mauceli E."/>
            <person name="Mccarthy M."/>
            <person name="Mcdonough S."/>
            <person name="Mcghee T."/>
            <person name="Meldrim J."/>
            <person name="Meneus L."/>
            <person name="Mesirov J."/>
            <person name="Mihalev A."/>
            <person name="Mihova T."/>
            <person name="Mikkelsen T."/>
            <person name="Mlenga V."/>
            <person name="Moru K."/>
            <person name="Mozes J."/>
            <person name="Mulrain L."/>
            <person name="Munson G."/>
            <person name="Naylor J."/>
            <person name="Newes C."/>
            <person name="Nguyen C."/>
            <person name="Nguyen N."/>
            <person name="Nguyen T."/>
            <person name="Nicol R."/>
            <person name="Nielsen C."/>
            <person name="Nizzari M."/>
            <person name="Norbu C."/>
            <person name="Norbu N."/>
            <person name="O'donnell P."/>
            <person name="Okoawo O."/>
            <person name="O'leary S."/>
            <person name="Omotosho B."/>
            <person name="O'neill K."/>
            <person name="Osman S."/>
            <person name="Parker S."/>
            <person name="Perrin D."/>
            <person name="Phunkhang P."/>
            <person name="Piqani B."/>
            <person name="Purcell S."/>
            <person name="Rachupka T."/>
            <person name="Ramasamy U."/>
            <person name="Rameau R."/>
            <person name="Ray V."/>
            <person name="Raymond C."/>
            <person name="Retta R."/>
            <person name="Richardson S."/>
            <person name="Rise C."/>
            <person name="Rodriguez J."/>
            <person name="Rogers J."/>
            <person name="Rogov P."/>
            <person name="Rutman M."/>
            <person name="Schupbach R."/>
            <person name="Seaman C."/>
            <person name="Settipalli S."/>
            <person name="Sharpe T."/>
            <person name="Sheridan J."/>
            <person name="Sherpa N."/>
            <person name="Shi J."/>
            <person name="Smirnov S."/>
            <person name="Smith C."/>
            <person name="Sougnez C."/>
            <person name="Spencer B."/>
            <person name="Stalker J."/>
            <person name="Stange-thomann N."/>
            <person name="Stavropoulos S."/>
            <person name="Stetson K."/>
            <person name="Stone C."/>
            <person name="Stone S."/>
            <person name="Stubbs M."/>
            <person name="Talamas J."/>
            <person name="Tchuinga P."/>
            <person name="Tenzing P."/>
            <person name="Tesfaye S."/>
            <person name="Theodore J."/>
            <person name="Thoulutsang Y."/>
            <person name="Topham K."/>
            <person name="Towey S."/>
            <person name="Tsamla T."/>
            <person name="Tsomo N."/>
            <person name="Vallee D."/>
            <person name="Vassiliev H."/>
            <person name="Venkataraman V."/>
            <person name="Vinson J."/>
            <person name="Vo A."/>
            <person name="Wade C."/>
            <person name="Wang S."/>
            <person name="Wangchuk T."/>
            <person name="Wangdi T."/>
            <person name="Whittaker C."/>
            <person name="Wilkinson J."/>
            <person name="Wu Y."/>
            <person name="Wyman D."/>
            <person name="Yadav S."/>
            <person name="Yang S."/>
            <person name="Yang X."/>
            <person name="Yeager S."/>
            <person name="Yee E."/>
            <person name="Young G."/>
            <person name="Zainoun J."/>
            <person name="Zembeck L."/>
            <person name="Zimmer A."/>
            <person name="Zody M."/>
            <person name="Lander E."/>
        </authorList>
    </citation>
    <scope>NUCLEOTIDE SEQUENCE [LARGE SCALE GENOMIC DNA]</scope>
</reference>